<organism evidence="1">
    <name type="scientific">Melanopsichium pennsylvanicum 4</name>
    <dbReference type="NCBI Taxonomy" id="1398559"/>
    <lineage>
        <taxon>Eukaryota</taxon>
        <taxon>Fungi</taxon>
        <taxon>Dikarya</taxon>
        <taxon>Basidiomycota</taxon>
        <taxon>Ustilaginomycotina</taxon>
        <taxon>Ustilaginomycetes</taxon>
        <taxon>Ustilaginales</taxon>
        <taxon>Ustilaginaceae</taxon>
        <taxon>Melanopsichium</taxon>
    </lineage>
</organism>
<reference evidence="1" key="1">
    <citation type="journal article" date="2014" name="Genome Biol. Evol.">
        <title>Gene Loss Rather Than Gene Gain Is Associated with a Host Jump from Monocots to Dicots in the Smut Fungus Melanopsichium pennsylvanicum.</title>
        <authorList>
            <person name="Sharma R."/>
            <person name="Mishra B."/>
            <person name="Runge F."/>
            <person name="Thines M."/>
        </authorList>
    </citation>
    <scope>NUCLEOTIDE SEQUENCE</scope>
    <source>
        <strain evidence="1">4</strain>
    </source>
</reference>
<sequence>MSAAIPLFHAAATISLYRDNRLLFRIRAQFHLAETDGPRTAADVWDRDSASSGKCHLIVLNHIKIESGHVDGVRGSQLAS</sequence>
<evidence type="ECO:0000313" key="1">
    <source>
        <dbReference type="EMBL" id="CDI52076.1"/>
    </source>
</evidence>
<dbReference type="EMBL" id="HG529526">
    <property type="protein sequence ID" value="CDI52076.1"/>
    <property type="molecule type" value="Genomic_DNA"/>
</dbReference>
<accession>A0A077QZF6</accession>
<protein>
    <submittedName>
        <fullName evidence="1">Uncharacterized protein</fullName>
    </submittedName>
</protein>
<proteinExistence type="predicted"/>
<dbReference type="AlphaFoldDB" id="A0A077QZF6"/>
<name>A0A077QZF6_9BASI</name>